<evidence type="ECO:0000313" key="3">
    <source>
        <dbReference type="EMBL" id="KKT34255.1"/>
    </source>
</evidence>
<accession>A0A0G1GI93</accession>
<dbReference type="PANTHER" id="PTHR45947">
    <property type="entry name" value="SULFOQUINOVOSYL TRANSFERASE SQD2"/>
    <property type="match status" value="1"/>
</dbReference>
<proteinExistence type="predicted"/>
<dbReference type="Proteomes" id="UP000034617">
    <property type="component" value="Unassembled WGS sequence"/>
</dbReference>
<evidence type="ECO:0000259" key="2">
    <source>
        <dbReference type="Pfam" id="PF13439"/>
    </source>
</evidence>
<dbReference type="SUPFAM" id="SSF53756">
    <property type="entry name" value="UDP-Glycosyltransferase/glycogen phosphorylase"/>
    <property type="match status" value="1"/>
</dbReference>
<feature type="domain" description="Glycosyl transferase family 1" evidence="1">
    <location>
        <begin position="204"/>
        <end position="358"/>
    </location>
</feature>
<keyword evidence="3" id="KW-0808">Transferase</keyword>
<evidence type="ECO:0000259" key="1">
    <source>
        <dbReference type="Pfam" id="PF00534"/>
    </source>
</evidence>
<dbReference type="InterPro" id="IPR050194">
    <property type="entry name" value="Glycosyltransferase_grp1"/>
</dbReference>
<dbReference type="EMBL" id="LCHM01000083">
    <property type="protein sequence ID" value="KKT34255.1"/>
    <property type="molecule type" value="Genomic_DNA"/>
</dbReference>
<organism evidence="3 4">
    <name type="scientific">Candidatus Gottesmanbacteria bacterium GW2011_GWB1_44_11c</name>
    <dbReference type="NCBI Taxonomy" id="1618447"/>
    <lineage>
        <taxon>Bacteria</taxon>
        <taxon>Candidatus Gottesmaniibacteriota</taxon>
    </lineage>
</organism>
<gene>
    <name evidence="3" type="ORF">UW22_C0083G0009</name>
</gene>
<sequence>MRLAFITSSFPPYISGVAVNAANITTGLANRGHQVGVFIPAYPEPITPGSSLAHPNLHLFHLPSLINPFKTSHRLLSPFPASLLAQLSVFKPDIIHFQEPQFFLFPGVKNYAHTNHLPIVCAHHFPPEFITNQLPSWLRKKTINRLIIRVVTNLYNQSNLVITPTETMKKLLIANGLKTSVAVISNGVDLNKYLPPPQNHPRFQPNILLYLGRLDFDKNVDILIQAANYTKSNCAIWIAGSGSAADFLKSLTAKLNLEKRIKFLGYLPEDKKIDLYRQAGVFVLPSTAEAQSIVSLEAAACGLPLILANAAALPELISPDHPNGVLFRPNDPIDLAAKIDLLLASPRQLTKMGKNSRRLAQTHDINKVIGNYEQAYNETVSLPN</sequence>
<evidence type="ECO:0000313" key="4">
    <source>
        <dbReference type="Proteomes" id="UP000034617"/>
    </source>
</evidence>
<dbReference type="GO" id="GO:0016757">
    <property type="term" value="F:glycosyltransferase activity"/>
    <property type="evidence" value="ECO:0007669"/>
    <property type="project" value="InterPro"/>
</dbReference>
<feature type="domain" description="Glycosyltransferase subfamily 4-like N-terminal" evidence="2">
    <location>
        <begin position="15"/>
        <end position="191"/>
    </location>
</feature>
<name>A0A0G1GI93_9BACT</name>
<dbReference type="AlphaFoldDB" id="A0A0G1GI93"/>
<dbReference type="PANTHER" id="PTHR45947:SF3">
    <property type="entry name" value="SULFOQUINOVOSYL TRANSFERASE SQD2"/>
    <property type="match status" value="1"/>
</dbReference>
<comment type="caution">
    <text evidence="3">The sequence shown here is derived from an EMBL/GenBank/DDBJ whole genome shotgun (WGS) entry which is preliminary data.</text>
</comment>
<dbReference type="Gene3D" id="3.40.50.2000">
    <property type="entry name" value="Glycogen Phosphorylase B"/>
    <property type="match status" value="2"/>
</dbReference>
<dbReference type="Pfam" id="PF00534">
    <property type="entry name" value="Glycos_transf_1"/>
    <property type="match status" value="1"/>
</dbReference>
<dbReference type="Pfam" id="PF13439">
    <property type="entry name" value="Glyco_transf_4"/>
    <property type="match status" value="1"/>
</dbReference>
<protein>
    <submittedName>
        <fullName evidence="3">Glycosyltransferase</fullName>
    </submittedName>
</protein>
<dbReference type="InterPro" id="IPR001296">
    <property type="entry name" value="Glyco_trans_1"/>
</dbReference>
<dbReference type="InterPro" id="IPR028098">
    <property type="entry name" value="Glyco_trans_4-like_N"/>
</dbReference>
<reference evidence="3 4" key="1">
    <citation type="journal article" date="2015" name="Nature">
        <title>rRNA introns, odd ribosomes, and small enigmatic genomes across a large radiation of phyla.</title>
        <authorList>
            <person name="Brown C.T."/>
            <person name="Hug L.A."/>
            <person name="Thomas B.C."/>
            <person name="Sharon I."/>
            <person name="Castelle C.J."/>
            <person name="Singh A."/>
            <person name="Wilkins M.J."/>
            <person name="Williams K.H."/>
            <person name="Banfield J.F."/>
        </authorList>
    </citation>
    <scope>NUCLEOTIDE SEQUENCE [LARGE SCALE GENOMIC DNA]</scope>
</reference>